<evidence type="ECO:0000256" key="1">
    <source>
        <dbReference type="ARBA" id="ARBA00007164"/>
    </source>
</evidence>
<keyword evidence="5" id="KW-0573">Peptidoglycan synthesis</keyword>
<gene>
    <name evidence="11" type="ORF">ACFSC0_14650</name>
</gene>
<keyword evidence="2 9" id="KW-0732">Signal</keyword>
<evidence type="ECO:0000259" key="10">
    <source>
        <dbReference type="PROSITE" id="PS51724"/>
    </source>
</evidence>
<feature type="chain" id="PRO_5046519197" evidence="9">
    <location>
        <begin position="32"/>
        <end position="427"/>
    </location>
</feature>
<organism evidence="11 12">
    <name type="scientific">Phenylobacterium terrae</name>
    <dbReference type="NCBI Taxonomy" id="2665495"/>
    <lineage>
        <taxon>Bacteria</taxon>
        <taxon>Pseudomonadati</taxon>
        <taxon>Pseudomonadota</taxon>
        <taxon>Alphaproteobacteria</taxon>
        <taxon>Caulobacterales</taxon>
        <taxon>Caulobacteraceae</taxon>
        <taxon>Phenylobacterium</taxon>
    </lineage>
</organism>
<dbReference type="Pfam" id="PF05036">
    <property type="entry name" value="SPOR"/>
    <property type="match status" value="1"/>
</dbReference>
<dbReference type="InterPro" id="IPR018044">
    <property type="entry name" value="Peptidase_S11"/>
</dbReference>
<dbReference type="RefSeq" id="WP_377280783.1">
    <property type="nucleotide sequence ID" value="NZ_JBHRSI010000002.1"/>
</dbReference>
<evidence type="ECO:0000256" key="5">
    <source>
        <dbReference type="ARBA" id="ARBA00022984"/>
    </source>
</evidence>
<feature type="domain" description="SPOR" evidence="10">
    <location>
        <begin position="347"/>
        <end position="427"/>
    </location>
</feature>
<dbReference type="PANTHER" id="PTHR21581">
    <property type="entry name" value="D-ALANYL-D-ALANINE CARBOXYPEPTIDASE"/>
    <property type="match status" value="1"/>
</dbReference>
<evidence type="ECO:0000313" key="12">
    <source>
        <dbReference type="Proteomes" id="UP001597237"/>
    </source>
</evidence>
<evidence type="ECO:0000256" key="9">
    <source>
        <dbReference type="SAM" id="SignalP"/>
    </source>
</evidence>
<dbReference type="Gene3D" id="3.30.70.1070">
    <property type="entry name" value="Sporulation related repeat"/>
    <property type="match status" value="1"/>
</dbReference>
<accession>A0ABW4N3M0</accession>
<dbReference type="InterPro" id="IPR006311">
    <property type="entry name" value="TAT_signal"/>
</dbReference>
<feature type="compositionally biased region" description="Low complexity" evidence="8">
    <location>
        <begin position="326"/>
        <end position="336"/>
    </location>
</feature>
<keyword evidence="3" id="KW-0378">Hydrolase</keyword>
<dbReference type="GO" id="GO:0004180">
    <property type="term" value="F:carboxypeptidase activity"/>
    <property type="evidence" value="ECO:0007669"/>
    <property type="project" value="UniProtKB-KW"/>
</dbReference>
<dbReference type="InterPro" id="IPR001967">
    <property type="entry name" value="Peptidase_S11_N"/>
</dbReference>
<evidence type="ECO:0000256" key="4">
    <source>
        <dbReference type="ARBA" id="ARBA00022960"/>
    </source>
</evidence>
<keyword evidence="4" id="KW-0133">Cell shape</keyword>
<dbReference type="PROSITE" id="PS51724">
    <property type="entry name" value="SPOR"/>
    <property type="match status" value="1"/>
</dbReference>
<dbReference type="Gene3D" id="3.40.710.10">
    <property type="entry name" value="DD-peptidase/beta-lactamase superfamily"/>
    <property type="match status" value="1"/>
</dbReference>
<evidence type="ECO:0000256" key="7">
    <source>
        <dbReference type="RuleBase" id="RU004016"/>
    </source>
</evidence>
<evidence type="ECO:0000256" key="6">
    <source>
        <dbReference type="ARBA" id="ARBA00023316"/>
    </source>
</evidence>
<keyword evidence="11" id="KW-0121">Carboxypeptidase</keyword>
<dbReference type="InterPro" id="IPR036680">
    <property type="entry name" value="SPOR-like_sf"/>
</dbReference>
<dbReference type="PANTHER" id="PTHR21581:SF6">
    <property type="entry name" value="TRAFFICKING PROTEIN PARTICLE COMPLEX SUBUNIT 12"/>
    <property type="match status" value="1"/>
</dbReference>
<feature type="signal peptide" evidence="9">
    <location>
        <begin position="1"/>
        <end position="31"/>
    </location>
</feature>
<keyword evidence="12" id="KW-1185">Reference proteome</keyword>
<keyword evidence="6" id="KW-0961">Cell wall biogenesis/degradation</keyword>
<keyword evidence="11" id="KW-0645">Protease</keyword>
<dbReference type="InterPro" id="IPR012338">
    <property type="entry name" value="Beta-lactam/transpept-like"/>
</dbReference>
<evidence type="ECO:0000256" key="3">
    <source>
        <dbReference type="ARBA" id="ARBA00022801"/>
    </source>
</evidence>
<feature type="region of interest" description="Disordered" evidence="8">
    <location>
        <begin position="326"/>
        <end position="351"/>
    </location>
</feature>
<evidence type="ECO:0000256" key="8">
    <source>
        <dbReference type="SAM" id="MobiDB-lite"/>
    </source>
</evidence>
<dbReference type="PROSITE" id="PS51318">
    <property type="entry name" value="TAT"/>
    <property type="match status" value="1"/>
</dbReference>
<dbReference type="EMBL" id="JBHUEY010000006">
    <property type="protein sequence ID" value="MFD1784641.1"/>
    <property type="molecule type" value="Genomic_DNA"/>
</dbReference>
<proteinExistence type="inferred from homology"/>
<reference evidence="12" key="1">
    <citation type="journal article" date="2019" name="Int. J. Syst. Evol. Microbiol.">
        <title>The Global Catalogue of Microorganisms (GCM) 10K type strain sequencing project: providing services to taxonomists for standard genome sequencing and annotation.</title>
        <authorList>
            <consortium name="The Broad Institute Genomics Platform"/>
            <consortium name="The Broad Institute Genome Sequencing Center for Infectious Disease"/>
            <person name="Wu L."/>
            <person name="Ma J."/>
        </authorList>
    </citation>
    <scope>NUCLEOTIDE SEQUENCE [LARGE SCALE GENOMIC DNA]</scope>
    <source>
        <strain evidence="12">DFY28</strain>
    </source>
</reference>
<dbReference type="Proteomes" id="UP001597237">
    <property type="component" value="Unassembled WGS sequence"/>
</dbReference>
<comment type="caution">
    <text evidence="11">The sequence shown here is derived from an EMBL/GenBank/DDBJ whole genome shotgun (WGS) entry which is preliminary data.</text>
</comment>
<sequence length="427" mass="45454">MTQPARRLLLSVGLALSVALSGTTLPAPAQAAPSGWTQTPKYAAIVVDAKTGEVLYAKRADSPRYPASITKVMTLYLVMEQLAAGKLKLDDRVVISPRAAAQSPTKLGLRPGDSISVDDAMKALATKSANDIAVALAEHIGGTESRFAALMTLRAKELGMDNTHFANASGLPDSRQLTTARDLAILSRAVMRDYPQYYKLFSTRSFEFRGQNIRSHNRLLGRVPGVDGIKTGFTNASGYNIAVSGVQDGRRLITIVLGGPSGAARDNNAEDLMLTGFSVLRRRALGEQITVAQNLFEPEPSGPLTRPSVEQGDTDQDGLKIVLASATPQPKAAAAKPAKKKDEPKTSSAKGKWTVQVGAFKKKSDAQEQLAHVKKRYGAPFTAANGITTAGGGRYRAQFTGLTEANAKAACRELQAKKQPCLVIKPS</sequence>
<dbReference type="InterPro" id="IPR007730">
    <property type="entry name" value="SPOR-like_dom"/>
</dbReference>
<dbReference type="PRINTS" id="PR00725">
    <property type="entry name" value="DADACBPTASE1"/>
</dbReference>
<dbReference type="Pfam" id="PF00768">
    <property type="entry name" value="Peptidase_S11"/>
    <property type="match status" value="1"/>
</dbReference>
<name>A0ABW4N3M0_9CAUL</name>
<evidence type="ECO:0000256" key="2">
    <source>
        <dbReference type="ARBA" id="ARBA00022729"/>
    </source>
</evidence>
<protein>
    <submittedName>
        <fullName evidence="11">D-alanyl-D-alanine carboxypeptidase</fullName>
    </submittedName>
</protein>
<dbReference type="SUPFAM" id="SSF56601">
    <property type="entry name" value="beta-lactamase/transpeptidase-like"/>
    <property type="match status" value="1"/>
</dbReference>
<dbReference type="SUPFAM" id="SSF110997">
    <property type="entry name" value="Sporulation related repeat"/>
    <property type="match status" value="1"/>
</dbReference>
<evidence type="ECO:0000313" key="11">
    <source>
        <dbReference type="EMBL" id="MFD1784641.1"/>
    </source>
</evidence>
<comment type="similarity">
    <text evidence="1 7">Belongs to the peptidase S11 family.</text>
</comment>